<accession>A0A8H7E1F8</accession>
<feature type="repeat" description="WD" evidence="6">
    <location>
        <begin position="327"/>
        <end position="362"/>
    </location>
</feature>
<evidence type="ECO:0000256" key="2">
    <source>
        <dbReference type="ARBA" id="ARBA00022574"/>
    </source>
</evidence>
<dbReference type="CDD" id="cd00200">
    <property type="entry name" value="WD40"/>
    <property type="match status" value="1"/>
</dbReference>
<evidence type="ECO:0000313" key="8">
    <source>
        <dbReference type="EMBL" id="KAF7505255.1"/>
    </source>
</evidence>
<dbReference type="InterPro" id="IPR015943">
    <property type="entry name" value="WD40/YVTN_repeat-like_dom_sf"/>
</dbReference>
<dbReference type="InterPro" id="IPR036322">
    <property type="entry name" value="WD40_repeat_dom_sf"/>
</dbReference>
<dbReference type="InterPro" id="IPR019775">
    <property type="entry name" value="WD40_repeat_CS"/>
</dbReference>
<feature type="repeat" description="WD" evidence="6">
    <location>
        <begin position="283"/>
        <end position="319"/>
    </location>
</feature>
<protein>
    <submittedName>
        <fullName evidence="8">Histone acetyltransferase type B subunit 2</fullName>
    </submittedName>
</protein>
<keyword evidence="4" id="KW-0156">Chromatin regulator</keyword>
<feature type="repeat" description="WD" evidence="6">
    <location>
        <begin position="384"/>
        <end position="426"/>
    </location>
</feature>
<keyword evidence="5" id="KW-0539">Nucleus</keyword>
<dbReference type="AlphaFoldDB" id="A0A8H7E1F8"/>
<dbReference type="PANTHER" id="PTHR22850">
    <property type="entry name" value="WD40 REPEAT FAMILY"/>
    <property type="match status" value="1"/>
</dbReference>
<dbReference type="Proteomes" id="UP000606974">
    <property type="component" value="Unassembled WGS sequence"/>
</dbReference>
<evidence type="ECO:0000256" key="5">
    <source>
        <dbReference type="ARBA" id="ARBA00023242"/>
    </source>
</evidence>
<reference evidence="8" key="1">
    <citation type="submission" date="2020-02" db="EMBL/GenBank/DDBJ databases">
        <authorList>
            <person name="Palmer J.M."/>
        </authorList>
    </citation>
    <scope>NUCLEOTIDE SEQUENCE</scope>
    <source>
        <strain evidence="8">EPUS1.4</strain>
        <tissue evidence="8">Thallus</tissue>
    </source>
</reference>
<dbReference type="GO" id="GO:0005634">
    <property type="term" value="C:nucleus"/>
    <property type="evidence" value="ECO:0007669"/>
    <property type="project" value="UniProtKB-SubCell"/>
</dbReference>
<dbReference type="PROSITE" id="PS50294">
    <property type="entry name" value="WD_REPEATS_REGION"/>
    <property type="match status" value="3"/>
</dbReference>
<comment type="subcellular location">
    <subcellularLocation>
        <location evidence="1">Nucleus</location>
    </subcellularLocation>
</comment>
<comment type="caution">
    <text evidence="8">The sequence shown here is derived from an EMBL/GenBank/DDBJ whole genome shotgun (WGS) entry which is preliminary data.</text>
</comment>
<organism evidence="8 9">
    <name type="scientific">Endocarpon pusillum</name>
    <dbReference type="NCBI Taxonomy" id="364733"/>
    <lineage>
        <taxon>Eukaryota</taxon>
        <taxon>Fungi</taxon>
        <taxon>Dikarya</taxon>
        <taxon>Ascomycota</taxon>
        <taxon>Pezizomycotina</taxon>
        <taxon>Eurotiomycetes</taxon>
        <taxon>Chaetothyriomycetidae</taxon>
        <taxon>Verrucariales</taxon>
        <taxon>Verrucariaceae</taxon>
        <taxon>Endocarpon</taxon>
    </lineage>
</organism>
<dbReference type="GO" id="GO:0016740">
    <property type="term" value="F:transferase activity"/>
    <property type="evidence" value="ECO:0007669"/>
    <property type="project" value="UniProtKB-KW"/>
</dbReference>
<feature type="domain" description="Histone-binding protein RBBP4-like N-terminal" evidence="7">
    <location>
        <begin position="26"/>
        <end position="96"/>
    </location>
</feature>
<keyword evidence="9" id="KW-1185">Reference proteome</keyword>
<dbReference type="OrthoDB" id="427795at2759"/>
<dbReference type="PRINTS" id="PR00320">
    <property type="entry name" value="GPROTEINBRPT"/>
</dbReference>
<evidence type="ECO:0000259" key="7">
    <source>
        <dbReference type="Pfam" id="PF12265"/>
    </source>
</evidence>
<dbReference type="SUPFAM" id="SSF50978">
    <property type="entry name" value="WD40 repeat-like"/>
    <property type="match status" value="1"/>
</dbReference>
<evidence type="ECO:0000256" key="6">
    <source>
        <dbReference type="PROSITE-ProRule" id="PRU00221"/>
    </source>
</evidence>
<feature type="repeat" description="WD" evidence="6">
    <location>
        <begin position="185"/>
        <end position="227"/>
    </location>
</feature>
<keyword evidence="2 6" id="KW-0853">WD repeat</keyword>
<dbReference type="SMART" id="SM00320">
    <property type="entry name" value="WD40"/>
    <property type="match status" value="6"/>
</dbReference>
<evidence type="ECO:0000313" key="9">
    <source>
        <dbReference type="Proteomes" id="UP000606974"/>
    </source>
</evidence>
<dbReference type="Gene3D" id="2.130.10.10">
    <property type="entry name" value="YVTN repeat-like/Quinoprotein amine dehydrogenase"/>
    <property type="match status" value="1"/>
</dbReference>
<gene>
    <name evidence="8" type="primary">HAT2</name>
    <name evidence="8" type="ORF">GJ744_001118</name>
</gene>
<keyword evidence="8" id="KW-0808">Transferase</keyword>
<dbReference type="PROSITE" id="PS00678">
    <property type="entry name" value="WD_REPEATS_1"/>
    <property type="match status" value="3"/>
</dbReference>
<proteinExistence type="predicted"/>
<dbReference type="InterPro" id="IPR020472">
    <property type="entry name" value="WD40_PAC1"/>
</dbReference>
<evidence type="ECO:0000256" key="3">
    <source>
        <dbReference type="ARBA" id="ARBA00022737"/>
    </source>
</evidence>
<keyword evidence="3" id="KW-0677">Repeat</keyword>
<name>A0A8H7E1F8_9EURO</name>
<dbReference type="InterPro" id="IPR001680">
    <property type="entry name" value="WD40_rpt"/>
</dbReference>
<dbReference type="PROSITE" id="PS50082">
    <property type="entry name" value="WD_REPEATS_2"/>
    <property type="match status" value="4"/>
</dbReference>
<dbReference type="GO" id="GO:0006325">
    <property type="term" value="P:chromatin organization"/>
    <property type="evidence" value="ECO:0007669"/>
    <property type="project" value="UniProtKB-KW"/>
</dbReference>
<evidence type="ECO:0000256" key="1">
    <source>
        <dbReference type="ARBA" id="ARBA00004123"/>
    </source>
</evidence>
<dbReference type="InterPro" id="IPR050459">
    <property type="entry name" value="WD_repeat_RBAP46/RBAP48/MSI1"/>
</dbReference>
<dbReference type="Pfam" id="PF00400">
    <property type="entry name" value="WD40"/>
    <property type="match status" value="5"/>
</dbReference>
<dbReference type="InterPro" id="IPR022052">
    <property type="entry name" value="Histone-bd_RBBP4-like_N"/>
</dbReference>
<dbReference type="EMBL" id="JAACFV010000114">
    <property type="protein sequence ID" value="KAF7505255.1"/>
    <property type="molecule type" value="Genomic_DNA"/>
</dbReference>
<evidence type="ECO:0000256" key="4">
    <source>
        <dbReference type="ARBA" id="ARBA00022853"/>
    </source>
</evidence>
<sequence length="438" mass="49225">MADRDDDMSDLQDKEAEETEQKIINEEYKTWKKNAPFLYDLILSTALDWPTLTTQWLPDKQSLPDKNYSTHRLLIGTHTSNGAPNLLQIANVQLPNRVTPDIKDYDEETGEIGGYGGGPSRRETIEVKFNIIQKIDHPGEVNKARYQPQNPNIIATMCTDGRVMIWDKSKHTSIPTGQIMPQIELHGHEREGYGLSWSPHQNGHLATAAEDKTVRLWDITQFSPTNRLLKPARTYTHHSSVVNDVQYHPLHPSLIGSVSDDITLQILDTRQEDQTRSAVSTPADQHSDAINAIAFSPAAESVVATGSADHTIGIWDLRNLKYKLHSLAGHNESVTTLEWHPFETSILGSSSYDRRVIFWDLSRVGEEQAPEDSEDGPPELLFMHGGHTNRISDFSWNKNDPWVICSAAEDNLIQVWKVANAIVASEDDEDVAIDELET</sequence>
<dbReference type="Pfam" id="PF12265">
    <property type="entry name" value="CAF1C_H4-bd"/>
    <property type="match status" value="1"/>
</dbReference>